<dbReference type="OrthoDB" id="4956084at2"/>
<dbReference type="Proteomes" id="UP000032841">
    <property type="component" value="Chromosome"/>
</dbReference>
<evidence type="ECO:0008006" key="3">
    <source>
        <dbReference type="Google" id="ProtNLM"/>
    </source>
</evidence>
<organism evidence="1 2">
    <name type="scientific">Ectopseudomonas oleovorans (strain CECT 5344)</name>
    <name type="common">Pseudomonas pseudoalcaligenes</name>
    <dbReference type="NCBI Taxonomy" id="1182590"/>
    <lineage>
        <taxon>Bacteria</taxon>
        <taxon>Pseudomonadati</taxon>
        <taxon>Pseudomonadota</taxon>
        <taxon>Gammaproteobacteria</taxon>
        <taxon>Pseudomonadales</taxon>
        <taxon>Pseudomonadaceae</taxon>
        <taxon>Ectopseudomonas</taxon>
    </lineage>
</organism>
<dbReference type="InterPro" id="IPR008878">
    <property type="entry name" value="Transposase_IS66_Orf2"/>
</dbReference>
<dbReference type="EMBL" id="HG916826">
    <property type="protein sequence ID" value="CDM41358.1"/>
    <property type="molecule type" value="Genomic_DNA"/>
</dbReference>
<proteinExistence type="predicted"/>
<dbReference type="Pfam" id="PF05717">
    <property type="entry name" value="TnpB_IS66"/>
    <property type="match status" value="1"/>
</dbReference>
<sequence length="55" mass="6564">MKPLRPTYQRNGFCLWLKRLEAERFKTKPDAGDEAIELTVDELNWLLDGIDLWRT</sequence>
<dbReference type="AlphaFoldDB" id="W6QZC5"/>
<evidence type="ECO:0000313" key="2">
    <source>
        <dbReference type="Proteomes" id="UP000032841"/>
    </source>
</evidence>
<gene>
    <name evidence="1" type="ORF">BN5_2798</name>
</gene>
<dbReference type="HOGENOM" id="CLU_212772_0_0_6"/>
<reference evidence="1 2" key="1">
    <citation type="submission" date="2013-11" db="EMBL/GenBank/DDBJ databases">
        <title>Complete genome sequence of the cyanide-degrading bacterium Pseudomonas pseudoalcaligenes CECT 5344.</title>
        <authorList>
            <person name="Wibberg D."/>
            <person name="Puehler A."/>
            <person name="Schlueter A."/>
        </authorList>
    </citation>
    <scope>NUCLEOTIDE SEQUENCE [LARGE SCALE GENOMIC DNA]</scope>
    <source>
        <strain evidence="2">CECT 5344</strain>
    </source>
</reference>
<name>W6QZC5_ECTO5</name>
<dbReference type="RefSeq" id="WP_045107752.1">
    <property type="nucleotide sequence ID" value="NZ_HG916826.1"/>
</dbReference>
<evidence type="ECO:0000313" key="1">
    <source>
        <dbReference type="EMBL" id="CDM41358.1"/>
    </source>
</evidence>
<protein>
    <recommendedName>
        <fullName evidence="3">Transposase</fullName>
    </recommendedName>
</protein>
<accession>W6QZC5</accession>
<dbReference type="KEGG" id="ppse:BN5_2798"/>